<evidence type="ECO:0000259" key="1">
    <source>
        <dbReference type="Pfam" id="PF13474"/>
    </source>
</evidence>
<dbReference type="InterPro" id="IPR032710">
    <property type="entry name" value="NTF2-like_dom_sf"/>
</dbReference>
<keyword evidence="3" id="KW-1185">Reference proteome</keyword>
<dbReference type="NCBIfam" id="TIGR02246">
    <property type="entry name" value="SgcJ/EcaC family oxidoreductase"/>
    <property type="match status" value="1"/>
</dbReference>
<dbReference type="EMBL" id="CP034464">
    <property type="protein sequence ID" value="AZP10987.1"/>
    <property type="molecule type" value="Genomic_DNA"/>
</dbReference>
<dbReference type="KEGG" id="upv:EJN92_02525"/>
<gene>
    <name evidence="2" type="ORF">EJN92_02525</name>
</gene>
<dbReference type="Gene3D" id="3.10.450.50">
    <property type="match status" value="1"/>
</dbReference>
<proteinExistence type="predicted"/>
<dbReference type="InterPro" id="IPR011944">
    <property type="entry name" value="Steroid_delta5-4_isomerase"/>
</dbReference>
<dbReference type="PANTHER" id="PTHR34957:SF1">
    <property type="entry name" value="NUCLEAR TRANSPORT FACTOR 2 (NTF2) FAMILY PROTEIN"/>
    <property type="match status" value="1"/>
</dbReference>
<dbReference type="AlphaFoldDB" id="A0A3Q9BNH5"/>
<protein>
    <submittedName>
        <fullName evidence="2">SgcJ/EcaC family oxidoreductase</fullName>
    </submittedName>
</protein>
<name>A0A3Q9BNH5_9BURK</name>
<evidence type="ECO:0000313" key="3">
    <source>
        <dbReference type="Proteomes" id="UP000275663"/>
    </source>
</evidence>
<dbReference type="OrthoDB" id="5767026at2"/>
<evidence type="ECO:0000313" key="2">
    <source>
        <dbReference type="EMBL" id="AZP10987.1"/>
    </source>
</evidence>
<dbReference type="RefSeq" id="WP_126126386.1">
    <property type="nucleotide sequence ID" value="NZ_CP034464.1"/>
</dbReference>
<dbReference type="InterPro" id="IPR037401">
    <property type="entry name" value="SnoaL-like"/>
</dbReference>
<accession>A0A3Q9BNH5</accession>
<dbReference type="SUPFAM" id="SSF54427">
    <property type="entry name" value="NTF2-like"/>
    <property type="match status" value="1"/>
</dbReference>
<dbReference type="Pfam" id="PF13474">
    <property type="entry name" value="SnoaL_3"/>
    <property type="match status" value="1"/>
</dbReference>
<reference evidence="2 3" key="1">
    <citation type="journal article" date="2011" name="Int. J. Syst. Evol. Microbiol.">
        <title>Description of Undibacterium oligocarboniphilum sp. nov., isolated from purified water, and Undibacterium pigrum strain CCUG 49012 as the type strain of Undibacterium parvum sp. nov., and emended descriptions of the genus Undibacterium and the species Undibacterium pigrum.</title>
        <authorList>
            <person name="Eder W."/>
            <person name="Wanner G."/>
            <person name="Ludwig W."/>
            <person name="Busse H.J."/>
            <person name="Ziemke-Kageler F."/>
            <person name="Lang E."/>
        </authorList>
    </citation>
    <scope>NUCLEOTIDE SEQUENCE [LARGE SCALE GENOMIC DNA]</scope>
    <source>
        <strain evidence="2 3">DSM 23061</strain>
    </source>
</reference>
<sequence length="143" mass="15806">MAAKKQFNGSADELETAFYDAISRADLEAFMELWAEDEEIVCIHPGAPRLIGHAAIRASWEAIFERGSLQIHAIQLHAMHNMFTAVHSVIEEMPPKQGVAQDLHIVATNVYVKTPQGWRIATHHASISSGQAPLDLFQASVLH</sequence>
<feature type="domain" description="SnoaL-like" evidence="1">
    <location>
        <begin position="16"/>
        <end position="127"/>
    </location>
</feature>
<dbReference type="Proteomes" id="UP000275663">
    <property type="component" value="Chromosome"/>
</dbReference>
<dbReference type="PANTHER" id="PTHR34957">
    <property type="entry name" value="NUCLEAR TRANSPORT FACTOR 2 (NTF2) FAMILY PROTEIN"/>
    <property type="match status" value="1"/>
</dbReference>
<organism evidence="2 3">
    <name type="scientific">Undibacterium parvum</name>
    <dbReference type="NCBI Taxonomy" id="401471"/>
    <lineage>
        <taxon>Bacteria</taxon>
        <taxon>Pseudomonadati</taxon>
        <taxon>Pseudomonadota</taxon>
        <taxon>Betaproteobacteria</taxon>
        <taxon>Burkholderiales</taxon>
        <taxon>Oxalobacteraceae</taxon>
        <taxon>Undibacterium</taxon>
    </lineage>
</organism>